<gene>
    <name evidence="2" type="ORF">GM661_07605</name>
</gene>
<dbReference type="GO" id="GO:0003824">
    <property type="term" value="F:catalytic activity"/>
    <property type="evidence" value="ECO:0007669"/>
    <property type="project" value="InterPro"/>
</dbReference>
<dbReference type="CDD" id="cd09007">
    <property type="entry name" value="NP-I_spr0068"/>
    <property type="match status" value="1"/>
</dbReference>
<dbReference type="SUPFAM" id="SSF53167">
    <property type="entry name" value="Purine and uridine phosphorylases"/>
    <property type="match status" value="1"/>
</dbReference>
<dbReference type="InterPro" id="IPR000845">
    <property type="entry name" value="Nucleoside_phosphorylase_d"/>
</dbReference>
<dbReference type="AlphaFoldDB" id="A0A8A7K9G5"/>
<reference evidence="2" key="1">
    <citation type="submission" date="2019-12" db="EMBL/GenBank/DDBJ databases">
        <authorList>
            <person name="zhang j."/>
            <person name="sun C.M."/>
        </authorList>
    </citation>
    <scope>NUCLEOTIDE SEQUENCE</scope>
    <source>
        <strain evidence="2">NS-1</strain>
    </source>
</reference>
<dbReference type="Gene3D" id="3.40.50.1580">
    <property type="entry name" value="Nucleoside phosphorylase domain"/>
    <property type="match status" value="1"/>
</dbReference>
<feature type="domain" description="Nucleoside phosphorylase" evidence="1">
    <location>
        <begin position="113"/>
        <end position="292"/>
    </location>
</feature>
<evidence type="ECO:0000313" key="3">
    <source>
        <dbReference type="Proteomes" id="UP000665020"/>
    </source>
</evidence>
<dbReference type="GO" id="GO:0009116">
    <property type="term" value="P:nucleoside metabolic process"/>
    <property type="evidence" value="ECO:0007669"/>
    <property type="project" value="InterPro"/>
</dbReference>
<dbReference type="KEGG" id="ifn:GM661_07605"/>
<organism evidence="2 3">
    <name type="scientific">Iocasia fonsfrigidae</name>
    <dbReference type="NCBI Taxonomy" id="2682810"/>
    <lineage>
        <taxon>Bacteria</taxon>
        <taxon>Bacillati</taxon>
        <taxon>Bacillota</taxon>
        <taxon>Clostridia</taxon>
        <taxon>Halanaerobiales</taxon>
        <taxon>Halanaerobiaceae</taxon>
        <taxon>Iocasia</taxon>
    </lineage>
</organism>
<proteinExistence type="predicted"/>
<evidence type="ECO:0000259" key="1">
    <source>
        <dbReference type="Pfam" id="PF01048"/>
    </source>
</evidence>
<dbReference type="Pfam" id="PF01048">
    <property type="entry name" value="PNP_UDP_1"/>
    <property type="match status" value="1"/>
</dbReference>
<evidence type="ECO:0000313" key="2">
    <source>
        <dbReference type="EMBL" id="QTL97860.1"/>
    </source>
</evidence>
<name>A0A8A7K9G5_9FIRM</name>
<keyword evidence="3" id="KW-1185">Reference proteome</keyword>
<dbReference type="InterPro" id="IPR035994">
    <property type="entry name" value="Nucleoside_phosphorylase_sf"/>
</dbReference>
<dbReference type="PANTHER" id="PTHR43691">
    <property type="entry name" value="URIDINE PHOSPHORYLASE"/>
    <property type="match status" value="1"/>
</dbReference>
<dbReference type="GO" id="GO:0005829">
    <property type="term" value="C:cytosol"/>
    <property type="evidence" value="ECO:0007669"/>
    <property type="project" value="TreeGrafter"/>
</dbReference>
<sequence>MPEPKPSLAKAQELRKLGYVRRNNPSGKGLLKIKDWFNPNDDSKTIISAQEHIKSSHGYQNYNIKLGNTTLLFETGIAIPYIEENYDTSILIDKLPGFLYNPKCLKFKNNEDLNLIQGGYGSPAAIDTLETIIAMGTKRVVIFGMCGGIGKDLEVGDLIIPKEVIREEGTSYHYLKSGINSEPDIELLHKAENFFTKHYEKKTFTGKTVSTDAVYRQTINKEKSWREESILGIDMESSALLAVCSYYKIPAVSILIVSDKHNLDDKEDWNWGSKSFNNDRKKAIDLCIKFVAGYIV</sequence>
<dbReference type="PANTHER" id="PTHR43691:SF6">
    <property type="entry name" value="AMP NUCLEOSIDASE"/>
    <property type="match status" value="1"/>
</dbReference>
<accession>A0A8A7K9G5</accession>
<dbReference type="Proteomes" id="UP000665020">
    <property type="component" value="Chromosome"/>
</dbReference>
<protein>
    <recommendedName>
        <fullName evidence="1">Nucleoside phosphorylase domain-containing protein</fullName>
    </recommendedName>
</protein>
<dbReference type="EMBL" id="CP046640">
    <property type="protein sequence ID" value="QTL97860.1"/>
    <property type="molecule type" value="Genomic_DNA"/>
</dbReference>